<accession>A0A9D1HN19</accession>
<evidence type="ECO:0000259" key="1">
    <source>
        <dbReference type="Pfam" id="PF18050"/>
    </source>
</evidence>
<feature type="domain" description="Cyclophilin-like" evidence="1">
    <location>
        <begin position="34"/>
        <end position="134"/>
    </location>
</feature>
<dbReference type="InterPro" id="IPR041183">
    <property type="entry name" value="Cyclophilin-like"/>
</dbReference>
<gene>
    <name evidence="2" type="ORF">IAD15_05195</name>
</gene>
<proteinExistence type="predicted"/>
<evidence type="ECO:0000313" key="2">
    <source>
        <dbReference type="EMBL" id="HIU13446.1"/>
    </source>
</evidence>
<dbReference type="Proteomes" id="UP000824175">
    <property type="component" value="Unassembled WGS sequence"/>
</dbReference>
<reference evidence="2" key="1">
    <citation type="submission" date="2020-10" db="EMBL/GenBank/DDBJ databases">
        <authorList>
            <person name="Gilroy R."/>
        </authorList>
    </citation>
    <scope>NUCLEOTIDE SEQUENCE</scope>
    <source>
        <strain evidence="2">CHK195-11698</strain>
    </source>
</reference>
<dbReference type="Gene3D" id="2.40.100.20">
    <property type="match status" value="1"/>
</dbReference>
<reference evidence="2" key="2">
    <citation type="journal article" date="2021" name="PeerJ">
        <title>Extensive microbial diversity within the chicken gut microbiome revealed by metagenomics and culture.</title>
        <authorList>
            <person name="Gilroy R."/>
            <person name="Ravi A."/>
            <person name="Getino M."/>
            <person name="Pursley I."/>
            <person name="Horton D.L."/>
            <person name="Alikhan N.F."/>
            <person name="Baker D."/>
            <person name="Gharbi K."/>
            <person name="Hall N."/>
            <person name="Watson M."/>
            <person name="Adriaenssens E.M."/>
            <person name="Foster-Nyarko E."/>
            <person name="Jarju S."/>
            <person name="Secka A."/>
            <person name="Antonio M."/>
            <person name="Oren A."/>
            <person name="Chaudhuri R.R."/>
            <person name="La Ragione R."/>
            <person name="Hildebrand F."/>
            <person name="Pallen M.J."/>
        </authorList>
    </citation>
    <scope>NUCLEOTIDE SEQUENCE</scope>
    <source>
        <strain evidence="2">CHK195-11698</strain>
    </source>
</reference>
<dbReference type="InterPro" id="IPR029000">
    <property type="entry name" value="Cyclophilin-like_dom_sf"/>
</dbReference>
<organism evidence="2 3">
    <name type="scientific">Candidatus Fimiplasma intestinipullorum</name>
    <dbReference type="NCBI Taxonomy" id="2840825"/>
    <lineage>
        <taxon>Bacteria</taxon>
        <taxon>Bacillati</taxon>
        <taxon>Bacillota</taxon>
        <taxon>Clostridia</taxon>
        <taxon>Eubacteriales</taxon>
        <taxon>Candidatus Fimiplasma</taxon>
    </lineage>
</organism>
<sequence>MGKIMIIVSSLILQLLGNEVGNMQDIRQIRILCQETEIIYTLNDSQAATELYNQLPLEVPVENFSYNEKIFYPLESLDTSDAPLASGGSGILAYYAPWQDVVLFYDDFQANSALFALGTCTAGETEIAALHGTIRIEKVVE</sequence>
<dbReference type="Pfam" id="PF18050">
    <property type="entry name" value="Cyclophil_like2"/>
    <property type="match status" value="1"/>
</dbReference>
<evidence type="ECO:0000313" key="3">
    <source>
        <dbReference type="Proteomes" id="UP000824175"/>
    </source>
</evidence>
<comment type="caution">
    <text evidence="2">The sequence shown here is derived from an EMBL/GenBank/DDBJ whole genome shotgun (WGS) entry which is preliminary data.</text>
</comment>
<dbReference type="SUPFAM" id="SSF50891">
    <property type="entry name" value="Cyclophilin-like"/>
    <property type="match status" value="1"/>
</dbReference>
<name>A0A9D1HN19_9FIRM</name>
<dbReference type="EMBL" id="DVMJ01000045">
    <property type="protein sequence ID" value="HIU13446.1"/>
    <property type="molecule type" value="Genomic_DNA"/>
</dbReference>
<dbReference type="AlphaFoldDB" id="A0A9D1HN19"/>
<protein>
    <recommendedName>
        <fullName evidence="1">Cyclophilin-like domain-containing protein</fullName>
    </recommendedName>
</protein>